<keyword evidence="2 6" id="KW-0812">Transmembrane</keyword>
<comment type="subcellular location">
    <subcellularLocation>
        <location evidence="1">Membrane</location>
        <topology evidence="1">Multi-pass membrane protein</topology>
    </subcellularLocation>
</comment>
<keyword evidence="4 6" id="KW-0472">Membrane</keyword>
<evidence type="ECO:0000313" key="9">
    <source>
        <dbReference type="Proteomes" id="UP000091967"/>
    </source>
</evidence>
<evidence type="ECO:0000313" key="8">
    <source>
        <dbReference type="EMBL" id="OBS28399.1"/>
    </source>
</evidence>
<dbReference type="PANTHER" id="PTHR33048:SF2">
    <property type="entry name" value="SRPK"/>
    <property type="match status" value="1"/>
</dbReference>
<comment type="similarity">
    <text evidence="5">Belongs to the SAT4 family.</text>
</comment>
<dbReference type="OMA" id="KWAYGSQ"/>
<dbReference type="GO" id="GO:0016020">
    <property type="term" value="C:membrane"/>
    <property type="evidence" value="ECO:0007669"/>
    <property type="project" value="UniProtKB-SubCell"/>
</dbReference>
<feature type="transmembrane region" description="Helical" evidence="6">
    <location>
        <begin position="12"/>
        <end position="28"/>
    </location>
</feature>
<feature type="transmembrane region" description="Helical" evidence="6">
    <location>
        <begin position="40"/>
        <end position="63"/>
    </location>
</feature>
<dbReference type="Proteomes" id="UP000091967">
    <property type="component" value="Unassembled WGS sequence"/>
</dbReference>
<reference evidence="8 9" key="1">
    <citation type="submission" date="2016-06" db="EMBL/GenBank/DDBJ databases">
        <title>Living apart together: crosstalk between the core and supernumerary genomes in a fungal plant pathogen.</title>
        <authorList>
            <person name="Vanheule A."/>
            <person name="Audenaert K."/>
            <person name="Warris S."/>
            <person name="Van De Geest H."/>
            <person name="Schijlen E."/>
            <person name="Hofte M."/>
            <person name="De Saeger S."/>
            <person name="Haesaert G."/>
            <person name="Waalwijk C."/>
            <person name="Van Der Lee T."/>
        </authorList>
    </citation>
    <scope>NUCLEOTIDE SEQUENCE [LARGE SCALE GENOMIC DNA]</scope>
    <source>
        <strain evidence="8 9">2516</strain>
    </source>
</reference>
<dbReference type="PANTHER" id="PTHR33048">
    <property type="entry name" value="PTH11-LIKE INTEGRAL MEMBRANE PROTEIN (AFU_ORTHOLOGUE AFUA_5G11245)"/>
    <property type="match status" value="1"/>
</dbReference>
<keyword evidence="9" id="KW-1185">Reference proteome</keyword>
<evidence type="ECO:0000256" key="3">
    <source>
        <dbReference type="ARBA" id="ARBA00022989"/>
    </source>
</evidence>
<dbReference type="EMBL" id="LYXU01000001">
    <property type="protein sequence ID" value="OBS28399.1"/>
    <property type="molecule type" value="Genomic_DNA"/>
</dbReference>
<organism evidence="8 9">
    <name type="scientific">Fusarium poae</name>
    <dbReference type="NCBI Taxonomy" id="36050"/>
    <lineage>
        <taxon>Eukaryota</taxon>
        <taxon>Fungi</taxon>
        <taxon>Dikarya</taxon>
        <taxon>Ascomycota</taxon>
        <taxon>Pezizomycotina</taxon>
        <taxon>Sordariomycetes</taxon>
        <taxon>Hypocreomycetidae</taxon>
        <taxon>Hypocreales</taxon>
        <taxon>Nectriaceae</taxon>
        <taxon>Fusarium</taxon>
    </lineage>
</organism>
<sequence length="386" mass="44289">MNTLDQQLLEIWFLYTIGIVMIAARVFCRTKLVGYRNYDWDDYLVVLAGFFWTAAVLFGRIFIQDAKGRHTSDLDFEQRKNMDKKDYEKWAYGSQMFLVSLLLYVVILWILKFNMLCLYKRVVRGLWTERFVRPLMVQVVVSLIIIILTLALTCRPLKQIWQVWPDPGPQCVPQNLTFFILILSFNLSTDICIILIPIPVVLGIQANPLKRFCLWLLFSLGFLCMSAAILRFVAVFKLNQHGGSVMWSLREDCIGIFVGQAPMIRPLFKRRFWNTARPATSNAGVWGKNGHLQHIQHQVESHELYWLTREPNSRGRCPLSTTSIQSMTESQEQIVDGDKGLIATPEPRYDPSNGIVVERRVDIEVAGGSYTVVAQRSAVAIGQRHG</sequence>
<evidence type="ECO:0000256" key="5">
    <source>
        <dbReference type="ARBA" id="ARBA00038359"/>
    </source>
</evidence>
<feature type="transmembrane region" description="Helical" evidence="6">
    <location>
        <begin position="214"/>
        <end position="236"/>
    </location>
</feature>
<evidence type="ECO:0000259" key="7">
    <source>
        <dbReference type="Pfam" id="PF20684"/>
    </source>
</evidence>
<protein>
    <recommendedName>
        <fullName evidence="7">Rhodopsin domain-containing protein</fullName>
    </recommendedName>
</protein>
<feature type="transmembrane region" description="Helical" evidence="6">
    <location>
        <begin position="176"/>
        <end position="202"/>
    </location>
</feature>
<feature type="transmembrane region" description="Helical" evidence="6">
    <location>
        <begin position="90"/>
        <end position="111"/>
    </location>
</feature>
<name>A0A1B8B6Q3_FUSPO</name>
<comment type="caution">
    <text evidence="8">The sequence shown here is derived from an EMBL/GenBank/DDBJ whole genome shotgun (WGS) entry which is preliminary data.</text>
</comment>
<evidence type="ECO:0000256" key="1">
    <source>
        <dbReference type="ARBA" id="ARBA00004141"/>
    </source>
</evidence>
<feature type="transmembrane region" description="Helical" evidence="6">
    <location>
        <begin position="131"/>
        <end position="152"/>
    </location>
</feature>
<dbReference type="AlphaFoldDB" id="A0A1B8B6Q3"/>
<dbReference type="InterPro" id="IPR049326">
    <property type="entry name" value="Rhodopsin_dom_fungi"/>
</dbReference>
<evidence type="ECO:0000256" key="2">
    <source>
        <dbReference type="ARBA" id="ARBA00022692"/>
    </source>
</evidence>
<gene>
    <name evidence="8" type="ORF">FPOA_02337</name>
</gene>
<evidence type="ECO:0000256" key="6">
    <source>
        <dbReference type="SAM" id="Phobius"/>
    </source>
</evidence>
<dbReference type="InterPro" id="IPR052337">
    <property type="entry name" value="SAT4-like"/>
</dbReference>
<proteinExistence type="inferred from homology"/>
<feature type="domain" description="Rhodopsin" evidence="7">
    <location>
        <begin position="25"/>
        <end position="270"/>
    </location>
</feature>
<evidence type="ECO:0000256" key="4">
    <source>
        <dbReference type="ARBA" id="ARBA00023136"/>
    </source>
</evidence>
<accession>A0A1B8B6Q3</accession>
<dbReference type="Pfam" id="PF20684">
    <property type="entry name" value="Fung_rhodopsin"/>
    <property type="match status" value="1"/>
</dbReference>
<keyword evidence="3 6" id="KW-1133">Transmembrane helix</keyword>